<dbReference type="Proteomes" id="UP001058974">
    <property type="component" value="Chromosome 2"/>
</dbReference>
<evidence type="ECO:0000313" key="3">
    <source>
        <dbReference type="Proteomes" id="UP001058974"/>
    </source>
</evidence>
<dbReference type="InterPro" id="IPR001214">
    <property type="entry name" value="SET_dom"/>
</dbReference>
<protein>
    <recommendedName>
        <fullName evidence="1">SET domain-containing protein</fullName>
    </recommendedName>
</protein>
<dbReference type="SUPFAM" id="SSF82199">
    <property type="entry name" value="SET domain"/>
    <property type="match status" value="1"/>
</dbReference>
<gene>
    <name evidence="2" type="ORF">KIW84_022694</name>
</gene>
<dbReference type="PANTHER" id="PTHR12029:SF11">
    <property type="entry name" value="METHYLTRANSFERASE TARBP1-RELATED"/>
    <property type="match status" value="1"/>
</dbReference>
<accession>A0A9D4YB42</accession>
<dbReference type="AlphaFoldDB" id="A0A9D4YB42"/>
<evidence type="ECO:0000259" key="1">
    <source>
        <dbReference type="Pfam" id="PF00856"/>
    </source>
</evidence>
<dbReference type="PANTHER" id="PTHR12029">
    <property type="entry name" value="RNA METHYLTRANSFERASE"/>
    <property type="match status" value="1"/>
</dbReference>
<sequence length="328" mass="36238">MERSRRAILLDIKWACLESLLSIPPRVLKNGIHLEENYTFFSDDTLRCIFGDLVESLENAGGSSVLSMLRSLRMLFELVAKVTPSAVVSCSHVIDAQFIWNLVHSSWILHINYNKRRVASIAALLSSVLHPLLFNDESMHQRDIDATRAGSIAHLINHSCEPVCYSRVICVNGDKHIITFAKRDIILISLAVLENETIDEVTQSKQVIDADNHAAASSAATQTPANAANSNTLTSNGLPPSPSFITPFIATDHQRLVFRFIGPHEVDIEVMLPMADEAVSAYMNAQHTSAFGAVILPPNGSLIKQFNLHTFEVCPENFVVFDQTNLPP</sequence>
<dbReference type="Pfam" id="PF00856">
    <property type="entry name" value="SET"/>
    <property type="match status" value="1"/>
</dbReference>
<keyword evidence="3" id="KW-1185">Reference proteome</keyword>
<dbReference type="Gene3D" id="2.170.270.10">
    <property type="entry name" value="SET domain"/>
    <property type="match status" value="1"/>
</dbReference>
<comment type="caution">
    <text evidence="2">The sequence shown here is derived from an EMBL/GenBank/DDBJ whole genome shotgun (WGS) entry which is preliminary data.</text>
</comment>
<feature type="domain" description="SET" evidence="1">
    <location>
        <begin position="96"/>
        <end position="185"/>
    </location>
</feature>
<dbReference type="InterPro" id="IPR045330">
    <property type="entry name" value="TRM3/TARBP1"/>
</dbReference>
<dbReference type="Gramene" id="Psat02G0269400-T1">
    <property type="protein sequence ID" value="KAI5436316.1"/>
    <property type="gene ID" value="KIW84_022694"/>
</dbReference>
<dbReference type="InterPro" id="IPR046341">
    <property type="entry name" value="SET_dom_sf"/>
</dbReference>
<reference evidence="2 3" key="1">
    <citation type="journal article" date="2022" name="Nat. Genet.">
        <title>Improved pea reference genome and pan-genome highlight genomic features and evolutionary characteristics.</title>
        <authorList>
            <person name="Yang T."/>
            <person name="Liu R."/>
            <person name="Luo Y."/>
            <person name="Hu S."/>
            <person name="Wang D."/>
            <person name="Wang C."/>
            <person name="Pandey M.K."/>
            <person name="Ge S."/>
            <person name="Xu Q."/>
            <person name="Li N."/>
            <person name="Li G."/>
            <person name="Huang Y."/>
            <person name="Saxena R.K."/>
            <person name="Ji Y."/>
            <person name="Li M."/>
            <person name="Yan X."/>
            <person name="He Y."/>
            <person name="Liu Y."/>
            <person name="Wang X."/>
            <person name="Xiang C."/>
            <person name="Varshney R.K."/>
            <person name="Ding H."/>
            <person name="Gao S."/>
            <person name="Zong X."/>
        </authorList>
    </citation>
    <scope>NUCLEOTIDE SEQUENCE [LARGE SCALE GENOMIC DNA]</scope>
    <source>
        <strain evidence="2 3">cv. Zhongwan 6</strain>
    </source>
</reference>
<dbReference type="EMBL" id="JAMSHJ010000002">
    <property type="protein sequence ID" value="KAI5436316.1"/>
    <property type="molecule type" value="Genomic_DNA"/>
</dbReference>
<proteinExistence type="predicted"/>
<organism evidence="2 3">
    <name type="scientific">Pisum sativum</name>
    <name type="common">Garden pea</name>
    <name type="synonym">Lathyrus oleraceus</name>
    <dbReference type="NCBI Taxonomy" id="3888"/>
    <lineage>
        <taxon>Eukaryota</taxon>
        <taxon>Viridiplantae</taxon>
        <taxon>Streptophyta</taxon>
        <taxon>Embryophyta</taxon>
        <taxon>Tracheophyta</taxon>
        <taxon>Spermatophyta</taxon>
        <taxon>Magnoliopsida</taxon>
        <taxon>eudicotyledons</taxon>
        <taxon>Gunneridae</taxon>
        <taxon>Pentapetalae</taxon>
        <taxon>rosids</taxon>
        <taxon>fabids</taxon>
        <taxon>Fabales</taxon>
        <taxon>Fabaceae</taxon>
        <taxon>Papilionoideae</taxon>
        <taxon>50 kb inversion clade</taxon>
        <taxon>NPAAA clade</taxon>
        <taxon>Hologalegina</taxon>
        <taxon>IRL clade</taxon>
        <taxon>Fabeae</taxon>
        <taxon>Lathyrus</taxon>
    </lineage>
</organism>
<dbReference type="GO" id="GO:0030488">
    <property type="term" value="P:tRNA methylation"/>
    <property type="evidence" value="ECO:0007669"/>
    <property type="project" value="TreeGrafter"/>
</dbReference>
<dbReference type="GO" id="GO:0016423">
    <property type="term" value="F:tRNA (guanine) methyltransferase activity"/>
    <property type="evidence" value="ECO:0007669"/>
    <property type="project" value="TreeGrafter"/>
</dbReference>
<name>A0A9D4YB42_PEA</name>
<evidence type="ECO:0000313" key="2">
    <source>
        <dbReference type="EMBL" id="KAI5436316.1"/>
    </source>
</evidence>